<dbReference type="EMBL" id="AAMD01000148">
    <property type="protein sequence ID" value="EAU63750.1"/>
    <property type="molecule type" value="Genomic_DNA"/>
</dbReference>
<dbReference type="Proteomes" id="UP000032702">
    <property type="component" value="Unassembled WGS sequence"/>
</dbReference>
<dbReference type="AlphaFoldDB" id="Q08TC6"/>
<organism evidence="1 2">
    <name type="scientific">Stigmatella aurantiaca (strain DW4/3-1)</name>
    <dbReference type="NCBI Taxonomy" id="378806"/>
    <lineage>
        <taxon>Bacteria</taxon>
        <taxon>Pseudomonadati</taxon>
        <taxon>Myxococcota</taxon>
        <taxon>Myxococcia</taxon>
        <taxon>Myxococcales</taxon>
        <taxon>Cystobacterineae</taxon>
        <taxon>Archangiaceae</taxon>
        <taxon>Stigmatella</taxon>
    </lineage>
</organism>
<accession>Q08TC6</accession>
<evidence type="ECO:0000313" key="1">
    <source>
        <dbReference type="EMBL" id="EAU63750.1"/>
    </source>
</evidence>
<evidence type="ECO:0000313" key="2">
    <source>
        <dbReference type="Proteomes" id="UP000032702"/>
    </source>
</evidence>
<name>Q08TC6_STIAD</name>
<protein>
    <submittedName>
        <fullName evidence="1">Uncharacterized protein</fullName>
    </submittedName>
</protein>
<dbReference type="PATRIC" id="fig|378806.16.peg.2635"/>
<reference evidence="1 2" key="1">
    <citation type="submission" date="2006-04" db="EMBL/GenBank/DDBJ databases">
        <authorList>
            <person name="Nierman W.C."/>
        </authorList>
    </citation>
    <scope>NUCLEOTIDE SEQUENCE [LARGE SCALE GENOMIC DNA]</scope>
    <source>
        <strain evidence="1 2">DW4/3-1</strain>
    </source>
</reference>
<comment type="caution">
    <text evidence="1">The sequence shown here is derived from an EMBL/GenBank/DDBJ whole genome shotgun (WGS) entry which is preliminary data.</text>
</comment>
<gene>
    <name evidence="1" type="ORF">STIAU_0862</name>
</gene>
<proteinExistence type="predicted"/>
<sequence length="461" mass="50872">MANAGETASSVAAKVVKVRGNNFMGASSANSQHRRTRGPVPRGLLLVNPPVLRNGWPATCPAPPYSGETVATHPDILRERLEDRADLLEASRLRYRALRSILSGFFWKERLRANLELLREVALAQPEVDASLAAAGRRAAAEGWPRESAPVRLLDEVRHLREAVAQAVKRRLADRELPALLGEAMVALEEEVLATGPLLGGRTWARAVEILPRNLPELRAACAAAGVLEGIFKRPFPKGVLPFNRAEADELGRALPLGEVALRSLWERLDRFDETGRVRPFLERKVRRMPGPTPRSGPELLLHAAFWYDVAHVRLSELLEARLEPVAAQDEEVPVLLAWLVAREDSPEARLEAGEVLSEGRAGLFELAIELALLSRGRPEGAWNEEAAWVRLWTAAHRARDEQGEDVERVREALHLFIRLRGRTNVPARLFSPDQATPIPLVGADIKDLPGLVQAARAAAR</sequence>